<dbReference type="InterPro" id="IPR041492">
    <property type="entry name" value="HAD_2"/>
</dbReference>
<dbReference type="OrthoDB" id="9793014at2"/>
<dbReference type="InterPro" id="IPR050155">
    <property type="entry name" value="HAD-like_hydrolase_sf"/>
</dbReference>
<dbReference type="Gene3D" id="3.40.50.1000">
    <property type="entry name" value="HAD superfamily/HAD-like"/>
    <property type="match status" value="1"/>
</dbReference>
<dbReference type="FunCoup" id="A0A420WKM1">
    <property type="interactions" value="424"/>
</dbReference>
<dbReference type="AlphaFoldDB" id="A0A420WKM1"/>
<dbReference type="GO" id="GO:0006281">
    <property type="term" value="P:DNA repair"/>
    <property type="evidence" value="ECO:0007669"/>
    <property type="project" value="TreeGrafter"/>
</dbReference>
<evidence type="ECO:0000256" key="1">
    <source>
        <dbReference type="ARBA" id="ARBA00000830"/>
    </source>
</evidence>
<dbReference type="EC" id="3.1.3.18" evidence="4"/>
<accession>A0A420WKM1</accession>
<organism evidence="5 6">
    <name type="scientific">Litorimonas taeanensis</name>
    <dbReference type="NCBI Taxonomy" id="568099"/>
    <lineage>
        <taxon>Bacteria</taxon>
        <taxon>Pseudomonadati</taxon>
        <taxon>Pseudomonadota</taxon>
        <taxon>Alphaproteobacteria</taxon>
        <taxon>Maricaulales</taxon>
        <taxon>Robiginitomaculaceae</taxon>
    </lineage>
</organism>
<comment type="catalytic activity">
    <reaction evidence="1">
        <text>2-phosphoglycolate + H2O = glycolate + phosphate</text>
        <dbReference type="Rhea" id="RHEA:14369"/>
        <dbReference type="ChEBI" id="CHEBI:15377"/>
        <dbReference type="ChEBI" id="CHEBI:29805"/>
        <dbReference type="ChEBI" id="CHEBI:43474"/>
        <dbReference type="ChEBI" id="CHEBI:58033"/>
        <dbReference type="EC" id="3.1.3.18"/>
    </reaction>
</comment>
<proteinExistence type="inferred from homology"/>
<dbReference type="RefSeq" id="WP_121099313.1">
    <property type="nucleotide sequence ID" value="NZ_RBII01000001.1"/>
</dbReference>
<dbReference type="InParanoid" id="A0A420WKM1"/>
<name>A0A420WKM1_9PROT</name>
<comment type="caution">
    <text evidence="5">The sequence shown here is derived from an EMBL/GenBank/DDBJ whole genome shotgun (WGS) entry which is preliminary data.</text>
</comment>
<dbReference type="SUPFAM" id="SSF56784">
    <property type="entry name" value="HAD-like"/>
    <property type="match status" value="1"/>
</dbReference>
<dbReference type="Pfam" id="PF13419">
    <property type="entry name" value="HAD_2"/>
    <property type="match status" value="1"/>
</dbReference>
<dbReference type="Proteomes" id="UP000282211">
    <property type="component" value="Unassembled WGS sequence"/>
</dbReference>
<dbReference type="InterPro" id="IPR023198">
    <property type="entry name" value="PGP-like_dom2"/>
</dbReference>
<dbReference type="SFLD" id="SFLDG01129">
    <property type="entry name" value="C1.5:_HAD__Beta-PGM__Phosphata"/>
    <property type="match status" value="1"/>
</dbReference>
<evidence type="ECO:0000313" key="6">
    <source>
        <dbReference type="Proteomes" id="UP000282211"/>
    </source>
</evidence>
<evidence type="ECO:0000313" key="5">
    <source>
        <dbReference type="EMBL" id="RKQ71544.1"/>
    </source>
</evidence>
<dbReference type="PANTHER" id="PTHR43434">
    <property type="entry name" value="PHOSPHOGLYCOLATE PHOSPHATASE"/>
    <property type="match status" value="1"/>
</dbReference>
<dbReference type="PANTHER" id="PTHR43434:SF1">
    <property type="entry name" value="PHOSPHOGLYCOLATE PHOSPHATASE"/>
    <property type="match status" value="1"/>
</dbReference>
<dbReference type="Gene3D" id="1.10.150.240">
    <property type="entry name" value="Putative phosphatase, domain 2"/>
    <property type="match status" value="1"/>
</dbReference>
<evidence type="ECO:0000256" key="2">
    <source>
        <dbReference type="ARBA" id="ARBA00004818"/>
    </source>
</evidence>
<evidence type="ECO:0000256" key="4">
    <source>
        <dbReference type="ARBA" id="ARBA00013078"/>
    </source>
</evidence>
<dbReference type="EMBL" id="RBII01000001">
    <property type="protein sequence ID" value="RKQ71544.1"/>
    <property type="molecule type" value="Genomic_DNA"/>
</dbReference>
<reference evidence="5 6" key="1">
    <citation type="submission" date="2018-10" db="EMBL/GenBank/DDBJ databases">
        <title>Genomic Encyclopedia of Type Strains, Phase IV (KMG-IV): sequencing the most valuable type-strain genomes for metagenomic binning, comparative biology and taxonomic classification.</title>
        <authorList>
            <person name="Goeker M."/>
        </authorList>
    </citation>
    <scope>NUCLEOTIDE SEQUENCE [LARGE SCALE GENOMIC DNA]</scope>
    <source>
        <strain evidence="5 6">DSM 22008</strain>
    </source>
</reference>
<dbReference type="GO" id="GO:0005829">
    <property type="term" value="C:cytosol"/>
    <property type="evidence" value="ECO:0007669"/>
    <property type="project" value="TreeGrafter"/>
</dbReference>
<dbReference type="GO" id="GO:0008967">
    <property type="term" value="F:phosphoglycolate phosphatase activity"/>
    <property type="evidence" value="ECO:0007669"/>
    <property type="project" value="UniProtKB-EC"/>
</dbReference>
<dbReference type="InterPro" id="IPR023214">
    <property type="entry name" value="HAD_sf"/>
</dbReference>
<sequence length="246" mass="27652">MRATTPMPHPLHRHKPYSNFVLCFDLDGTLIDTAPDLVRVTNEMIAKLGLGKTHYAKARQEVGYGSRALIANACTRAGFDLTTEQLEDLQKQFLTRYAETIADHSQPFHGVMDTLKQLRRGGATLVVCTNKPGYLARPLLEHLRMTWLFENIVGGDEAPRSKPHASHIYMAAGLQNRTKDIIMVGDSYPDIRAGHNAGVPTILMRYGYTAVKHHKLRPTIALDRFRDIPLALEQIQKKPLRFRSGS</sequence>
<protein>
    <recommendedName>
        <fullName evidence="4">phosphoglycolate phosphatase</fullName>
        <ecNumber evidence="4">3.1.3.18</ecNumber>
    </recommendedName>
</protein>
<comment type="similarity">
    <text evidence="3">Belongs to the HAD-like hydrolase superfamily. CbbY/CbbZ/Gph/YieH family.</text>
</comment>
<dbReference type="InterPro" id="IPR036412">
    <property type="entry name" value="HAD-like_sf"/>
</dbReference>
<evidence type="ECO:0000256" key="3">
    <source>
        <dbReference type="ARBA" id="ARBA00006171"/>
    </source>
</evidence>
<dbReference type="SFLD" id="SFLDS00003">
    <property type="entry name" value="Haloacid_Dehalogenase"/>
    <property type="match status" value="1"/>
</dbReference>
<comment type="pathway">
    <text evidence="2">Organic acid metabolism; glycolate biosynthesis; glycolate from 2-phosphoglycolate: step 1/1.</text>
</comment>
<keyword evidence="6" id="KW-1185">Reference proteome</keyword>
<gene>
    <name evidence="5" type="ORF">DES40_0869</name>
</gene>